<evidence type="ECO:0000259" key="4">
    <source>
        <dbReference type="Pfam" id="PF22020"/>
    </source>
</evidence>
<evidence type="ECO:0000256" key="1">
    <source>
        <dbReference type="ARBA" id="ARBA00022603"/>
    </source>
</evidence>
<gene>
    <name evidence="5" type="ORF">DSCO28_41420</name>
</gene>
<keyword evidence="1 5" id="KW-0489">Methyltransferase</keyword>
<dbReference type="GO" id="GO:0008990">
    <property type="term" value="F:rRNA (guanine-N2-)-methyltransferase activity"/>
    <property type="evidence" value="ECO:0007669"/>
    <property type="project" value="TreeGrafter"/>
</dbReference>
<dbReference type="Pfam" id="PF22020">
    <property type="entry name" value="RlmL_1st"/>
    <property type="match status" value="1"/>
</dbReference>
<accession>A0A5K7ZTM0</accession>
<dbReference type="InterPro" id="IPR000241">
    <property type="entry name" value="RlmKL-like_Mtase"/>
</dbReference>
<dbReference type="GO" id="GO:0070043">
    <property type="term" value="F:rRNA (guanine-N7-)-methyltransferase activity"/>
    <property type="evidence" value="ECO:0007669"/>
    <property type="project" value="TreeGrafter"/>
</dbReference>
<proteinExistence type="predicted"/>
<dbReference type="Gene3D" id="3.30.2130.30">
    <property type="match status" value="1"/>
</dbReference>
<feature type="domain" description="RlmL ferredoxin-like" evidence="4">
    <location>
        <begin position="41"/>
        <end position="97"/>
    </location>
</feature>
<dbReference type="EMBL" id="AP021876">
    <property type="protein sequence ID" value="BBO83576.1"/>
    <property type="molecule type" value="Genomic_DNA"/>
</dbReference>
<reference evidence="5 6" key="1">
    <citation type="submission" date="2019-11" db="EMBL/GenBank/DDBJ databases">
        <title>Comparative genomics of hydrocarbon-degrading Desulfosarcina strains.</title>
        <authorList>
            <person name="Watanabe M."/>
            <person name="Kojima H."/>
            <person name="Fukui M."/>
        </authorList>
    </citation>
    <scope>NUCLEOTIDE SEQUENCE [LARGE SCALE GENOMIC DNA]</scope>
    <source>
        <strain evidence="5 6">28bB2T</strain>
    </source>
</reference>
<dbReference type="Proteomes" id="UP000425960">
    <property type="component" value="Chromosome"/>
</dbReference>
<dbReference type="InterPro" id="IPR053943">
    <property type="entry name" value="RlmKL-like_Mtase_CS"/>
</dbReference>
<name>A0A5K7ZTM0_9BACT</name>
<evidence type="ECO:0000313" key="5">
    <source>
        <dbReference type="EMBL" id="BBO83576.1"/>
    </source>
</evidence>
<dbReference type="InterPro" id="IPR029063">
    <property type="entry name" value="SAM-dependent_MTases_sf"/>
</dbReference>
<evidence type="ECO:0000313" key="6">
    <source>
        <dbReference type="Proteomes" id="UP000425960"/>
    </source>
</evidence>
<dbReference type="PANTHER" id="PTHR47313">
    <property type="entry name" value="RIBOSOMAL RNA LARGE SUBUNIT METHYLTRANSFERASE K/L"/>
    <property type="match status" value="1"/>
</dbReference>
<dbReference type="SUPFAM" id="SSF53335">
    <property type="entry name" value="S-adenosyl-L-methionine-dependent methyltransferases"/>
    <property type="match status" value="1"/>
</dbReference>
<dbReference type="Gene3D" id="3.40.50.150">
    <property type="entry name" value="Vaccinia Virus protein VP39"/>
    <property type="match status" value="1"/>
</dbReference>
<feature type="domain" description="Ribosomal RNA large subunit methyltransferase K/L-like methyltransferase" evidence="3">
    <location>
        <begin position="200"/>
        <end position="385"/>
    </location>
</feature>
<protein>
    <submittedName>
        <fullName evidence="5">RNA methyltransferase</fullName>
    </submittedName>
</protein>
<dbReference type="PANTHER" id="PTHR47313:SF1">
    <property type="entry name" value="RIBOSOMAL RNA LARGE SUBUNIT METHYLTRANSFERASE K_L"/>
    <property type="match status" value="1"/>
</dbReference>
<dbReference type="Pfam" id="PF01170">
    <property type="entry name" value="UPF0020"/>
    <property type="match status" value="1"/>
</dbReference>
<organism evidence="5 6">
    <name type="scientific">Desulfosarcina ovata subsp. sediminis</name>
    <dbReference type="NCBI Taxonomy" id="885957"/>
    <lineage>
        <taxon>Bacteria</taxon>
        <taxon>Pseudomonadati</taxon>
        <taxon>Thermodesulfobacteriota</taxon>
        <taxon>Desulfobacteria</taxon>
        <taxon>Desulfobacterales</taxon>
        <taxon>Desulfosarcinaceae</taxon>
        <taxon>Desulfosarcina</taxon>
    </lineage>
</organism>
<dbReference type="CDD" id="cd11715">
    <property type="entry name" value="THUMP_AdoMetMT"/>
    <property type="match status" value="1"/>
</dbReference>
<dbReference type="PROSITE" id="PS01261">
    <property type="entry name" value="UPF0020"/>
    <property type="match status" value="1"/>
</dbReference>
<keyword evidence="2 5" id="KW-0808">Transferase</keyword>
<evidence type="ECO:0000256" key="2">
    <source>
        <dbReference type="ARBA" id="ARBA00022679"/>
    </source>
</evidence>
<dbReference type="InterPro" id="IPR054170">
    <property type="entry name" value="RlmL_1st"/>
</dbReference>
<sequence>MLNQVLSLSRAFIMNEEKETIRSRALEKRIRRHVMGRTREYFTAVPPGFEAGCRQELIDLGLDPAGVTVEAGGVGFTGRLMDCLRANLYLRTATRVLMRIDDFRATNQRRLEKKSTEIAWELFLEPGLLPAIKVSSHRSRLYHTAAIAQTIQSGIARRLGGSPSSSPGTGIPQTLFARLVEDRLTLSLDSSGEPLYKRGFKMGAARAPLRETLAAAILMAAGYDPSKPLVDPMCGSGSFSLEAAMQAKRMAPGVNRPFAFQGWPAYSENQWAFLKREAEERVVHLDRPRIFASDIDAGACARLSKTIAGNAMDDAVRVTPKNIFDCRGDQYGEGPGLVTINPPYGIRIGSATQAGELFMAIGRHLGRHFKGWQVALIAPERKLAHQLPFAAKRLPLLHGGLKLTLVVGTINA</sequence>
<evidence type="ECO:0000259" key="3">
    <source>
        <dbReference type="Pfam" id="PF01170"/>
    </source>
</evidence>
<dbReference type="KEGG" id="dov:DSCO28_41420"/>
<dbReference type="AlphaFoldDB" id="A0A5K7ZTM0"/>